<evidence type="ECO:0000256" key="2">
    <source>
        <dbReference type="ARBA" id="ARBA00023015"/>
    </source>
</evidence>
<evidence type="ECO:0000313" key="8">
    <source>
        <dbReference type="Proteomes" id="UP000011863"/>
    </source>
</evidence>
<dbReference type="EMBL" id="AP012057">
    <property type="protein sequence ID" value="BAN04590.1"/>
    <property type="molecule type" value="Genomic_DNA"/>
</dbReference>
<dbReference type="Pfam" id="PF08281">
    <property type="entry name" value="Sigma70_r4_2"/>
    <property type="match status" value="1"/>
</dbReference>
<comment type="similarity">
    <text evidence="1">Belongs to the sigma-70 factor family. ECF subfamily.</text>
</comment>
<dbReference type="PANTHER" id="PTHR43133">
    <property type="entry name" value="RNA POLYMERASE ECF-TYPE SIGMA FACTO"/>
    <property type="match status" value="1"/>
</dbReference>
<dbReference type="PANTHER" id="PTHR43133:SF51">
    <property type="entry name" value="RNA POLYMERASE SIGMA FACTOR"/>
    <property type="match status" value="1"/>
</dbReference>
<evidence type="ECO:0000313" key="7">
    <source>
        <dbReference type="EMBL" id="BAN04590.1"/>
    </source>
</evidence>
<dbReference type="InterPro" id="IPR014284">
    <property type="entry name" value="RNA_pol_sigma-70_dom"/>
</dbReference>
<dbReference type="GO" id="GO:0016987">
    <property type="term" value="F:sigma factor activity"/>
    <property type="evidence" value="ECO:0007669"/>
    <property type="project" value="UniProtKB-KW"/>
</dbReference>
<dbReference type="InterPro" id="IPR036388">
    <property type="entry name" value="WH-like_DNA-bd_sf"/>
</dbReference>
<keyword evidence="3" id="KW-0731">Sigma factor</keyword>
<gene>
    <name evidence="7" type="ORF">YM304_42760</name>
</gene>
<dbReference type="SUPFAM" id="SSF88659">
    <property type="entry name" value="Sigma3 and sigma4 domains of RNA polymerase sigma factors"/>
    <property type="match status" value="1"/>
</dbReference>
<feature type="domain" description="RNA polymerase sigma-70 region 2" evidence="5">
    <location>
        <begin position="23"/>
        <end position="91"/>
    </location>
</feature>
<keyword evidence="2" id="KW-0805">Transcription regulation</keyword>
<dbReference type="InterPro" id="IPR013324">
    <property type="entry name" value="RNA_pol_sigma_r3/r4-like"/>
</dbReference>
<feature type="domain" description="RNA polymerase sigma factor 70 region 4 type 2" evidence="6">
    <location>
        <begin position="128"/>
        <end position="180"/>
    </location>
</feature>
<accession>A0A6C7EDY5</accession>
<keyword evidence="8" id="KW-1185">Reference proteome</keyword>
<dbReference type="KEGG" id="aym:YM304_42760"/>
<dbReference type="GO" id="GO:0006352">
    <property type="term" value="P:DNA-templated transcription initiation"/>
    <property type="evidence" value="ECO:0007669"/>
    <property type="project" value="InterPro"/>
</dbReference>
<evidence type="ECO:0000256" key="1">
    <source>
        <dbReference type="ARBA" id="ARBA00010641"/>
    </source>
</evidence>
<dbReference type="NCBIfam" id="TIGR02937">
    <property type="entry name" value="sigma70-ECF"/>
    <property type="match status" value="1"/>
</dbReference>
<organism evidence="7 8">
    <name type="scientific">Ilumatobacter coccineus (strain NBRC 103263 / KCTC 29153 / YM16-304)</name>
    <dbReference type="NCBI Taxonomy" id="1313172"/>
    <lineage>
        <taxon>Bacteria</taxon>
        <taxon>Bacillati</taxon>
        <taxon>Actinomycetota</taxon>
        <taxon>Acidimicrobiia</taxon>
        <taxon>Acidimicrobiales</taxon>
        <taxon>Ilumatobacteraceae</taxon>
        <taxon>Ilumatobacter</taxon>
    </lineage>
</organism>
<name>A0A6C7EDY5_ILUCY</name>
<dbReference type="Gene3D" id="1.10.1740.10">
    <property type="match status" value="1"/>
</dbReference>
<dbReference type="InterPro" id="IPR007627">
    <property type="entry name" value="RNA_pol_sigma70_r2"/>
</dbReference>
<protein>
    <submittedName>
        <fullName evidence="7">Putative RNA polymerase ECF subfamily sigma factor</fullName>
    </submittedName>
</protein>
<dbReference type="Gene3D" id="1.10.10.10">
    <property type="entry name" value="Winged helix-like DNA-binding domain superfamily/Winged helix DNA-binding domain"/>
    <property type="match status" value="1"/>
</dbReference>
<dbReference type="InterPro" id="IPR013325">
    <property type="entry name" value="RNA_pol_sigma_r2"/>
</dbReference>
<dbReference type="CDD" id="cd06171">
    <property type="entry name" value="Sigma70_r4"/>
    <property type="match status" value="1"/>
</dbReference>
<dbReference type="SUPFAM" id="SSF88946">
    <property type="entry name" value="Sigma2 domain of RNA polymerase sigma factors"/>
    <property type="match status" value="1"/>
</dbReference>
<dbReference type="Proteomes" id="UP000011863">
    <property type="component" value="Chromosome"/>
</dbReference>
<keyword evidence="4" id="KW-0804">Transcription</keyword>
<proteinExistence type="inferred from homology"/>
<evidence type="ECO:0000259" key="5">
    <source>
        <dbReference type="Pfam" id="PF04542"/>
    </source>
</evidence>
<evidence type="ECO:0000259" key="6">
    <source>
        <dbReference type="Pfam" id="PF08281"/>
    </source>
</evidence>
<dbReference type="AlphaFoldDB" id="A0A6C7EDY5"/>
<sequence length="218" mass="24383">MQTDDNELVAAARNGDRFALDQLLRRHYDRIHAVTKRIAGGTRDADDACQEALIKIVRNLPKFDGRSSFGTWAYRIATNAALDELRKRKRRPALHMVDDRDDDAGGPVSVDPVDELASMRVDAVADRLAIDEALDDLDEDFRTVVVMRDIADLDYAEIADVLEIPVGTVKSRIARGRKQLADRLRLEDLPDLVADVTSETSRDIGNRAADFERPTDLT</sequence>
<dbReference type="InterPro" id="IPR013249">
    <property type="entry name" value="RNA_pol_sigma70_r4_t2"/>
</dbReference>
<dbReference type="Pfam" id="PF04542">
    <property type="entry name" value="Sigma70_r2"/>
    <property type="match status" value="1"/>
</dbReference>
<reference evidence="7 8" key="1">
    <citation type="journal article" date="2013" name="Int. J. Syst. Evol. Microbiol.">
        <title>Ilumatobacter nonamiense sp. nov. and Ilumatobacter coccineum sp. nov., isolated from seashore sand.</title>
        <authorList>
            <person name="Matsumoto A."/>
            <person name="Kasai H."/>
            <person name="Matsuo Y."/>
            <person name="Shizuri Y."/>
            <person name="Ichikawa N."/>
            <person name="Fujita N."/>
            <person name="Omura S."/>
            <person name="Takahashi Y."/>
        </authorList>
    </citation>
    <scope>NUCLEOTIDE SEQUENCE [LARGE SCALE GENOMIC DNA]</scope>
    <source>
        <strain evidence="8">NBRC 103263 / KCTC 29153 / YM16-304</strain>
    </source>
</reference>
<evidence type="ECO:0000256" key="3">
    <source>
        <dbReference type="ARBA" id="ARBA00023082"/>
    </source>
</evidence>
<evidence type="ECO:0000256" key="4">
    <source>
        <dbReference type="ARBA" id="ARBA00023163"/>
    </source>
</evidence>
<dbReference type="InterPro" id="IPR039425">
    <property type="entry name" value="RNA_pol_sigma-70-like"/>
</dbReference>
<dbReference type="GO" id="GO:0003677">
    <property type="term" value="F:DNA binding"/>
    <property type="evidence" value="ECO:0007669"/>
    <property type="project" value="InterPro"/>
</dbReference>